<dbReference type="EMBL" id="SOZI01000051">
    <property type="protein sequence ID" value="TNY21070.1"/>
    <property type="molecule type" value="Genomic_DNA"/>
</dbReference>
<reference evidence="6 7" key="1">
    <citation type="submission" date="2019-03" db="EMBL/GenBank/DDBJ databases">
        <title>Rhodosporidium diobovatum UCD-FST 08-225 genome sequencing, assembly, and annotation.</title>
        <authorList>
            <person name="Fakankun I.U."/>
            <person name="Fristensky B."/>
            <person name="Levin D.B."/>
        </authorList>
    </citation>
    <scope>NUCLEOTIDE SEQUENCE [LARGE SCALE GENOMIC DNA]</scope>
    <source>
        <strain evidence="6 7">UCD-FST 08-225</strain>
    </source>
</reference>
<accession>A0A5C5FWC1</accession>
<dbReference type="Pfam" id="PF04824">
    <property type="entry name" value="Rad21_Rec8"/>
    <property type="match status" value="1"/>
</dbReference>
<evidence type="ECO:0000259" key="4">
    <source>
        <dbReference type="Pfam" id="PF04824"/>
    </source>
</evidence>
<evidence type="ECO:0000256" key="3">
    <source>
        <dbReference type="SAM" id="MobiDB-lite"/>
    </source>
</evidence>
<proteinExistence type="predicted"/>
<dbReference type="OrthoDB" id="10071381at2759"/>
<dbReference type="GO" id="GO:0003682">
    <property type="term" value="F:chromatin binding"/>
    <property type="evidence" value="ECO:0007669"/>
    <property type="project" value="TreeGrafter"/>
</dbReference>
<feature type="domain" description="Rad21/Rec8-like protein C-terminal eukaryotic" evidence="4">
    <location>
        <begin position="671"/>
        <end position="716"/>
    </location>
</feature>
<dbReference type="InterPro" id="IPR006909">
    <property type="entry name" value="Rad21/Rec8_C_eu"/>
</dbReference>
<evidence type="ECO:0000256" key="2">
    <source>
        <dbReference type="ARBA" id="ARBA00023242"/>
    </source>
</evidence>
<comment type="subcellular location">
    <subcellularLocation>
        <location evidence="1">Nucleus</location>
    </subcellularLocation>
</comment>
<evidence type="ECO:0000313" key="6">
    <source>
        <dbReference type="EMBL" id="TNY21070.1"/>
    </source>
</evidence>
<feature type="region of interest" description="Disordered" evidence="3">
    <location>
        <begin position="717"/>
        <end position="739"/>
    </location>
</feature>
<name>A0A5C5FWC1_9BASI</name>
<dbReference type="InterPro" id="IPR006910">
    <property type="entry name" value="Rad21_Rec8_N"/>
</dbReference>
<dbReference type="GO" id="GO:1990414">
    <property type="term" value="P:replication-born double-strand break repair via sister chromatid exchange"/>
    <property type="evidence" value="ECO:0007669"/>
    <property type="project" value="TreeGrafter"/>
</dbReference>
<feature type="compositionally biased region" description="Basic and acidic residues" evidence="3">
    <location>
        <begin position="317"/>
        <end position="331"/>
    </location>
</feature>
<gene>
    <name evidence="6" type="ORF">DMC30DRAFT_221032</name>
</gene>
<evidence type="ECO:0000313" key="7">
    <source>
        <dbReference type="Proteomes" id="UP000311382"/>
    </source>
</evidence>
<evidence type="ECO:0000256" key="1">
    <source>
        <dbReference type="ARBA" id="ARBA00004123"/>
    </source>
</evidence>
<dbReference type="PANTHER" id="PTHR12585:SF72">
    <property type="entry name" value="MEIOTIC RECOMBINATION PROTEIN REC8"/>
    <property type="match status" value="1"/>
</dbReference>
<keyword evidence="7" id="KW-1185">Reference proteome</keyword>
<sequence length="748" mass="79951">MFYNTEVLTSRKGGFAVFWLAATVGAKGTTAVRKLTKKELLTCNIVKACEKVIQPDEPLALRLSANLLFGISRVFSHKYALYAGDVQHVQQALRKVINDAALTMPDITLGPELPPLAPEEGAVARAPFAARETGIDMQLNPRAVVEMQLDWELGLDWELPGAAPPAAPAGAPFEEEMFVSPVQSIVGSPAPAGRAPAGAYQAREADITLHEPQLHEYLAEGYGGPEAFEPEQLGGPAFGEGEEGLLEGISPELDRAIRAGATARVSSPAAPRPYGVSSSAVGAGADLGGFDEHFIMPEFGGEGYLPEGEETFAERVRREHEEGRARLEGVPRRSPTPLAEADISRELLETEGTPSSTTRKRVSEAIDLAQAKAKEAAPKAKKAKLVPVDRSTELDDSLFKAMRASYADRMQAERDAAERKKLDAEAHQRAMDLVFGPPAFLDAPELAGFWKADVAGQMPTFEGGKAADEKKRRASGLPPTQRPRRPTEVGRGAAGERLSAVPEAGPHEFAEDVFLQPEYGADLGGFEHFHFDEEVEQGRAASAAALTPGRRPSILPWAAEVPTSDVGGPARMAGPSSVAGSRVSMEAPVPGGPVRRSHTPSLLASPARAESIEGLLAEKGGELVGFEERPFARSPSPQPSPGGAPALEPGLRETESLKFLAYARRQQRFGEQLVFSDIVPRRETNPSTAAQALYHLLCLATKGLVKVAQEDAYGEVRGSPSCGVTARRNQHPGADSRDRGAQIVVEMR</sequence>
<feature type="region of interest" description="Disordered" evidence="3">
    <location>
        <begin position="461"/>
        <end position="505"/>
    </location>
</feature>
<dbReference type="AlphaFoldDB" id="A0A5C5FWC1"/>
<organism evidence="6 7">
    <name type="scientific">Rhodotorula diobovata</name>
    <dbReference type="NCBI Taxonomy" id="5288"/>
    <lineage>
        <taxon>Eukaryota</taxon>
        <taxon>Fungi</taxon>
        <taxon>Dikarya</taxon>
        <taxon>Basidiomycota</taxon>
        <taxon>Pucciniomycotina</taxon>
        <taxon>Microbotryomycetes</taxon>
        <taxon>Sporidiobolales</taxon>
        <taxon>Sporidiobolaceae</taxon>
        <taxon>Rhodotorula</taxon>
    </lineage>
</organism>
<evidence type="ECO:0000259" key="5">
    <source>
        <dbReference type="Pfam" id="PF04825"/>
    </source>
</evidence>
<comment type="caution">
    <text evidence="6">The sequence shown here is derived from an EMBL/GenBank/DDBJ whole genome shotgun (WGS) entry which is preliminary data.</text>
</comment>
<feature type="domain" description="Rad21/Rec8-like protein N-terminal" evidence="5">
    <location>
        <begin position="1"/>
        <end position="100"/>
    </location>
</feature>
<dbReference type="GO" id="GO:0007062">
    <property type="term" value="P:sister chromatid cohesion"/>
    <property type="evidence" value="ECO:0007669"/>
    <property type="project" value="InterPro"/>
</dbReference>
<feature type="region of interest" description="Disordered" evidence="3">
    <location>
        <begin position="317"/>
        <end position="340"/>
    </location>
</feature>
<dbReference type="Proteomes" id="UP000311382">
    <property type="component" value="Unassembled WGS sequence"/>
</dbReference>
<dbReference type="PANTHER" id="PTHR12585">
    <property type="entry name" value="SCC1 / RAD21 FAMILY MEMBER"/>
    <property type="match status" value="1"/>
</dbReference>
<dbReference type="STRING" id="5288.A0A5C5FWC1"/>
<dbReference type="GO" id="GO:0008278">
    <property type="term" value="C:cohesin complex"/>
    <property type="evidence" value="ECO:0007669"/>
    <property type="project" value="InterPro"/>
</dbReference>
<dbReference type="GO" id="GO:0005634">
    <property type="term" value="C:nucleus"/>
    <property type="evidence" value="ECO:0007669"/>
    <property type="project" value="UniProtKB-SubCell"/>
</dbReference>
<dbReference type="Pfam" id="PF04825">
    <property type="entry name" value="Rad21_Rec8_N"/>
    <property type="match status" value="1"/>
</dbReference>
<protein>
    <submittedName>
        <fullName evidence="6">Rec8 like protein-domain-containing protein</fullName>
    </submittedName>
</protein>
<dbReference type="InterPro" id="IPR039781">
    <property type="entry name" value="Rad21/Rec8-like"/>
</dbReference>
<feature type="region of interest" description="Disordered" evidence="3">
    <location>
        <begin position="629"/>
        <end position="649"/>
    </location>
</feature>
<keyword evidence="2" id="KW-0539">Nucleus</keyword>